<reference evidence="6" key="2">
    <citation type="submission" date="2012-03" db="EMBL/GenBank/DDBJ databases">
        <authorList>
            <person name="Koskinen P."/>
            <person name="Laine P."/>
            <person name="Niemi O."/>
            <person name="Nykyri J."/>
            <person name="Harjunpaa H."/>
            <person name="Auvinen P."/>
            <person name="Paulin L."/>
            <person name="Pirhonen M."/>
            <person name="Palva T."/>
            <person name="Holm L."/>
        </authorList>
    </citation>
    <scope>NUCLEOTIDE SEQUENCE</scope>
    <source>
        <strain evidence="6">SCC3193</strain>
    </source>
</reference>
<dbReference type="HOGENOM" id="CLU_070525_1_1_6"/>
<gene>
    <name evidence="3" type="primary">rimP</name>
    <name evidence="6" type="ordered locus">W5S_0709</name>
    <name evidence="7" type="ORF">C5E00_21745</name>
</gene>
<dbReference type="KEGG" id="pec:W5S_0709"/>
<evidence type="ECO:0000256" key="3">
    <source>
        <dbReference type="HAMAP-Rule" id="MF_01077"/>
    </source>
</evidence>
<comment type="similarity">
    <text evidence="3">Belongs to the RimP family.</text>
</comment>
<dbReference type="Pfam" id="PF17384">
    <property type="entry name" value="DUF150_C"/>
    <property type="match status" value="1"/>
</dbReference>
<organism evidence="6 8">
    <name type="scientific">Pectobacterium parmentieri</name>
    <dbReference type="NCBI Taxonomy" id="1905730"/>
    <lineage>
        <taxon>Bacteria</taxon>
        <taxon>Pseudomonadati</taxon>
        <taxon>Pseudomonadota</taxon>
        <taxon>Gammaproteobacteria</taxon>
        <taxon>Enterobacterales</taxon>
        <taxon>Pectobacteriaceae</taxon>
        <taxon>Pectobacterium</taxon>
    </lineage>
</organism>
<evidence type="ECO:0000256" key="2">
    <source>
        <dbReference type="ARBA" id="ARBA00022517"/>
    </source>
</evidence>
<dbReference type="Gene3D" id="2.30.30.180">
    <property type="entry name" value="Ribosome maturation factor RimP, C-terminal domain"/>
    <property type="match status" value="1"/>
</dbReference>
<dbReference type="STRING" id="1905730.W5S_0709"/>
<dbReference type="InterPro" id="IPR028989">
    <property type="entry name" value="RimP_N"/>
</dbReference>
<dbReference type="Gene3D" id="3.30.300.70">
    <property type="entry name" value="RimP-like superfamily, N-terminal"/>
    <property type="match status" value="1"/>
</dbReference>
<dbReference type="EMBL" id="CP003415">
    <property type="protein sequence ID" value="AFI88831.1"/>
    <property type="molecule type" value="Genomic_DNA"/>
</dbReference>
<dbReference type="GO" id="GO:0006412">
    <property type="term" value="P:translation"/>
    <property type="evidence" value="ECO:0007669"/>
    <property type="project" value="TreeGrafter"/>
</dbReference>
<dbReference type="FunFam" id="2.30.30.180:FF:000001">
    <property type="entry name" value="Ribosome maturation factor RimP"/>
    <property type="match status" value="1"/>
</dbReference>
<dbReference type="CDD" id="cd01734">
    <property type="entry name" value="YlxS_C"/>
    <property type="match status" value="1"/>
</dbReference>
<dbReference type="NCBIfam" id="NF000927">
    <property type="entry name" value="PRK00092.1-1"/>
    <property type="match status" value="1"/>
</dbReference>
<evidence type="ECO:0000313" key="9">
    <source>
        <dbReference type="Proteomes" id="UP000269665"/>
    </source>
</evidence>
<dbReference type="AlphaFoldDB" id="A0A0H3HY95"/>
<feature type="domain" description="Ribosome maturation factor RimP N-terminal" evidence="4">
    <location>
        <begin position="52"/>
        <end position="123"/>
    </location>
</feature>
<evidence type="ECO:0000259" key="5">
    <source>
        <dbReference type="Pfam" id="PF17384"/>
    </source>
</evidence>
<evidence type="ECO:0000313" key="6">
    <source>
        <dbReference type="EMBL" id="AFI88831.1"/>
    </source>
</evidence>
<dbReference type="PANTHER" id="PTHR33867">
    <property type="entry name" value="RIBOSOME MATURATION FACTOR RIMP"/>
    <property type="match status" value="1"/>
</dbReference>
<dbReference type="InterPro" id="IPR036847">
    <property type="entry name" value="RimP_C_sf"/>
</dbReference>
<evidence type="ECO:0000259" key="4">
    <source>
        <dbReference type="Pfam" id="PF02576"/>
    </source>
</evidence>
<dbReference type="HAMAP" id="MF_01077">
    <property type="entry name" value="RimP"/>
    <property type="match status" value="1"/>
</dbReference>
<comment type="subcellular location">
    <subcellularLocation>
        <location evidence="3">Cytoplasm</location>
    </subcellularLocation>
</comment>
<feature type="domain" description="Ribosome maturation factor RimP C-terminal" evidence="5">
    <location>
        <begin position="126"/>
        <end position="191"/>
    </location>
</feature>
<dbReference type="OrthoDB" id="9805006at2"/>
<dbReference type="InterPro" id="IPR003728">
    <property type="entry name" value="Ribosome_maturation_RimP"/>
</dbReference>
<reference evidence="6 8" key="1">
    <citation type="journal article" date="2012" name="J. Bacteriol.">
        <title>Genome sequence of Pectobacterium sp. strain SCC3193.</title>
        <authorList>
            <person name="Koskinen J.P."/>
            <person name="Laine P."/>
            <person name="Niemi O."/>
            <person name="Nykyri J."/>
            <person name="Harjunpaa H."/>
            <person name="Auvinen P."/>
            <person name="Paulin L."/>
            <person name="Pirhonen M."/>
            <person name="Palva T."/>
            <person name="Holm L."/>
        </authorList>
    </citation>
    <scope>NUCLEOTIDE SEQUENCE [LARGE SCALE GENOMIC DNA]</scope>
    <source>
        <strain evidence="6 8">SCC3193</strain>
    </source>
</reference>
<dbReference type="GO" id="GO:0005829">
    <property type="term" value="C:cytosol"/>
    <property type="evidence" value="ECO:0007669"/>
    <property type="project" value="TreeGrafter"/>
</dbReference>
<dbReference type="FunFam" id="3.30.300.70:FF:000001">
    <property type="entry name" value="Ribosome maturation factor RimP"/>
    <property type="match status" value="1"/>
</dbReference>
<dbReference type="PATRIC" id="fig|1166016.3.peg.714"/>
<proteinExistence type="inferred from homology"/>
<sequence>MPRWLAVLGSSCIKPRFFGVFCYLATNNWAIRPFFYVLGVDLSTLEQKLTEMISAPVAALGYELVGIEFIRSRQSTLRIYIDSEDGITVDDCADVSHQVSAVLDVEDPITVAYNLEVSSPGLERPLFTAEHYLHFIGEEVTVVLRMAVQNRRKWLGVINAVDGEMITITVEGKDEVFALSNIQKANLVPHF</sequence>
<evidence type="ECO:0000256" key="1">
    <source>
        <dbReference type="ARBA" id="ARBA00022490"/>
    </source>
</evidence>
<evidence type="ECO:0000313" key="7">
    <source>
        <dbReference type="EMBL" id="RKO73883.1"/>
    </source>
</evidence>
<evidence type="ECO:0000313" key="8">
    <source>
        <dbReference type="Proteomes" id="UP000008044"/>
    </source>
</evidence>
<comment type="function">
    <text evidence="3">Required for maturation of 30S ribosomal subunits.</text>
</comment>
<name>A0A0H3HY95_PECPM</name>
<dbReference type="Proteomes" id="UP000269665">
    <property type="component" value="Unassembled WGS sequence"/>
</dbReference>
<dbReference type="InterPro" id="IPR035956">
    <property type="entry name" value="RimP_N_sf"/>
</dbReference>
<keyword evidence="1 3" id="KW-0963">Cytoplasm</keyword>
<dbReference type="eggNOG" id="COG0779">
    <property type="taxonomic scope" value="Bacteria"/>
</dbReference>
<reference evidence="7 9" key="3">
    <citation type="journal article" date="2018" name="BMC Genomics">
        <title>High genomic variability in the plant pathogenic bacterium Pectobacterium parmentieri deciphered from de novo assembled complete genomes.</title>
        <authorList>
            <person name="Zoledowska S."/>
            <person name="Motyka-Pomagruk A."/>
            <person name="Sledz W."/>
            <person name="Mengoni A."/>
            <person name="Lojkowska E."/>
        </authorList>
    </citation>
    <scope>NUCLEOTIDE SEQUENCE [LARGE SCALE GENOMIC DNA]</scope>
    <source>
        <strain evidence="7 9">IFB5626</strain>
    </source>
</reference>
<accession>A0A0H3HY95</accession>
<dbReference type="PANTHER" id="PTHR33867:SF1">
    <property type="entry name" value="RIBOSOME MATURATION FACTOR RIMP"/>
    <property type="match status" value="1"/>
</dbReference>
<dbReference type="InterPro" id="IPR028998">
    <property type="entry name" value="RimP_C"/>
</dbReference>
<dbReference type="SUPFAM" id="SSF75420">
    <property type="entry name" value="YhbC-like, N-terminal domain"/>
    <property type="match status" value="1"/>
</dbReference>
<dbReference type="Proteomes" id="UP000008044">
    <property type="component" value="Chromosome"/>
</dbReference>
<protein>
    <recommendedName>
        <fullName evidence="3">Ribosome maturation factor RimP</fullName>
    </recommendedName>
</protein>
<dbReference type="Pfam" id="PF02576">
    <property type="entry name" value="RimP_N"/>
    <property type="match status" value="1"/>
</dbReference>
<dbReference type="SUPFAM" id="SSF74942">
    <property type="entry name" value="YhbC-like, C-terminal domain"/>
    <property type="match status" value="1"/>
</dbReference>
<dbReference type="EMBL" id="PSZG01000002">
    <property type="protein sequence ID" value="RKO73883.1"/>
    <property type="molecule type" value="Genomic_DNA"/>
</dbReference>
<dbReference type="GO" id="GO:0000028">
    <property type="term" value="P:ribosomal small subunit assembly"/>
    <property type="evidence" value="ECO:0007669"/>
    <property type="project" value="TreeGrafter"/>
</dbReference>
<keyword evidence="2 3" id="KW-0690">Ribosome biogenesis</keyword>